<dbReference type="InterPro" id="IPR000182">
    <property type="entry name" value="GNAT_dom"/>
</dbReference>
<dbReference type="PROSITE" id="PS51186">
    <property type="entry name" value="GNAT"/>
    <property type="match status" value="1"/>
</dbReference>
<dbReference type="SUPFAM" id="SSF55729">
    <property type="entry name" value="Acyl-CoA N-acyltransferases (Nat)"/>
    <property type="match status" value="1"/>
</dbReference>
<evidence type="ECO:0000313" key="5">
    <source>
        <dbReference type="Proteomes" id="UP000199008"/>
    </source>
</evidence>
<feature type="domain" description="N-acetyltransferase" evidence="3">
    <location>
        <begin position="3"/>
        <end position="161"/>
    </location>
</feature>
<evidence type="ECO:0000259" key="3">
    <source>
        <dbReference type="PROSITE" id="PS51186"/>
    </source>
</evidence>
<dbReference type="InterPro" id="IPR016181">
    <property type="entry name" value="Acyl_CoA_acyltransferase"/>
</dbReference>
<dbReference type="GO" id="GO:0016747">
    <property type="term" value="F:acyltransferase activity, transferring groups other than amino-acyl groups"/>
    <property type="evidence" value="ECO:0007669"/>
    <property type="project" value="InterPro"/>
</dbReference>
<dbReference type="STRING" id="576118.SAMN05216216_11810"/>
<evidence type="ECO:0000256" key="1">
    <source>
        <dbReference type="ARBA" id="ARBA00022679"/>
    </source>
</evidence>
<dbReference type="Pfam" id="PF00583">
    <property type="entry name" value="Acetyltransf_1"/>
    <property type="match status" value="1"/>
</dbReference>
<dbReference type="Proteomes" id="UP000199008">
    <property type="component" value="Unassembled WGS sequence"/>
</dbReference>
<dbReference type="EMBL" id="FNFY01000018">
    <property type="protein sequence ID" value="SDL01554.1"/>
    <property type="molecule type" value="Genomic_DNA"/>
</dbReference>
<evidence type="ECO:0000256" key="2">
    <source>
        <dbReference type="ARBA" id="ARBA00023315"/>
    </source>
</evidence>
<organism evidence="4 5">
    <name type="scientific">Lacicoccus qingdaonensis</name>
    <dbReference type="NCBI Taxonomy" id="576118"/>
    <lineage>
        <taxon>Bacteria</taxon>
        <taxon>Bacillati</taxon>
        <taxon>Bacillota</taxon>
        <taxon>Bacilli</taxon>
        <taxon>Bacillales</taxon>
        <taxon>Salinicoccaceae</taxon>
        <taxon>Lacicoccus</taxon>
    </lineage>
</organism>
<dbReference type="AlphaFoldDB" id="A0A1G9GLL7"/>
<dbReference type="PANTHER" id="PTHR43800">
    <property type="entry name" value="PEPTIDYL-LYSINE N-ACETYLTRANSFERASE YJAB"/>
    <property type="match status" value="1"/>
</dbReference>
<keyword evidence="1 4" id="KW-0808">Transferase</keyword>
<keyword evidence="2 4" id="KW-0012">Acyltransferase</keyword>
<dbReference type="Gene3D" id="3.40.630.30">
    <property type="match status" value="1"/>
</dbReference>
<gene>
    <name evidence="4" type="ORF">SAMN05216216_11810</name>
</gene>
<proteinExistence type="predicted"/>
<name>A0A1G9GLL7_9BACL</name>
<dbReference type="PANTHER" id="PTHR43800:SF1">
    <property type="entry name" value="PEPTIDYL-LYSINE N-ACETYLTRANSFERASE YJAB"/>
    <property type="match status" value="1"/>
</dbReference>
<keyword evidence="5" id="KW-1185">Reference proteome</keyword>
<sequence>MNFTIREMNNEDIKPIQAIAQKSWNATYEGIIPEEIQNNFLAMAYSDEMMQQRLKHSFMYVAEMESEIYGFANFTPVDEKGLSELSAIYLNPDHQNKGMGTALLDKGIQNIEGLKEIRLEVEKENKIGMQFYKAKGFKVVKEYDEDFDGHILKTVIMNLEL</sequence>
<dbReference type="CDD" id="cd04301">
    <property type="entry name" value="NAT_SF"/>
    <property type="match status" value="1"/>
</dbReference>
<protein>
    <submittedName>
        <fullName evidence="4">L-amino acid N-acyltransferase YncA</fullName>
    </submittedName>
</protein>
<reference evidence="5" key="1">
    <citation type="submission" date="2016-10" db="EMBL/GenBank/DDBJ databases">
        <authorList>
            <person name="Varghese N."/>
            <person name="Submissions S."/>
        </authorList>
    </citation>
    <scope>NUCLEOTIDE SEQUENCE [LARGE SCALE GENOMIC DNA]</scope>
    <source>
        <strain evidence="5">CGMCC 1.8895</strain>
    </source>
</reference>
<dbReference type="RefSeq" id="WP_092987001.1">
    <property type="nucleotide sequence ID" value="NZ_FNFY01000018.1"/>
</dbReference>
<accession>A0A1G9GLL7</accession>
<dbReference type="OrthoDB" id="794462at2"/>
<evidence type="ECO:0000313" key="4">
    <source>
        <dbReference type="EMBL" id="SDL01554.1"/>
    </source>
</evidence>